<reference evidence="2" key="1">
    <citation type="submission" date="2020-11" db="EMBL/GenBank/DDBJ databases">
        <authorList>
            <person name="Tran Van P."/>
        </authorList>
    </citation>
    <scope>NUCLEOTIDE SEQUENCE</scope>
</reference>
<dbReference type="InterPro" id="IPR045107">
    <property type="entry name" value="SAC3/GANP/THP3"/>
</dbReference>
<dbReference type="EMBL" id="OB660694">
    <property type="protein sequence ID" value="CAD7225927.1"/>
    <property type="molecule type" value="Genomic_DNA"/>
</dbReference>
<dbReference type="GO" id="GO:0005634">
    <property type="term" value="C:nucleus"/>
    <property type="evidence" value="ECO:0007669"/>
    <property type="project" value="TreeGrafter"/>
</dbReference>
<dbReference type="PANTHER" id="PTHR12436">
    <property type="entry name" value="80 KDA MCM3-ASSOCIATED PROTEIN"/>
    <property type="match status" value="1"/>
</dbReference>
<feature type="compositionally biased region" description="Polar residues" evidence="1">
    <location>
        <begin position="75"/>
        <end position="97"/>
    </location>
</feature>
<dbReference type="InterPro" id="IPR000717">
    <property type="entry name" value="PCI_dom"/>
</dbReference>
<protein>
    <submittedName>
        <fullName evidence="2">Uncharacterized protein</fullName>
    </submittedName>
</protein>
<feature type="compositionally biased region" description="Polar residues" evidence="1">
    <location>
        <begin position="132"/>
        <end position="141"/>
    </location>
</feature>
<dbReference type="PROSITE" id="PS50250">
    <property type="entry name" value="PCI"/>
    <property type="match status" value="1"/>
</dbReference>
<name>A0A7R8ZMY5_9CRUS</name>
<dbReference type="InterPro" id="IPR005062">
    <property type="entry name" value="SAC3/GANP/THP3_conserved"/>
</dbReference>
<organism evidence="2">
    <name type="scientific">Cyprideis torosa</name>
    <dbReference type="NCBI Taxonomy" id="163714"/>
    <lineage>
        <taxon>Eukaryota</taxon>
        <taxon>Metazoa</taxon>
        <taxon>Ecdysozoa</taxon>
        <taxon>Arthropoda</taxon>
        <taxon>Crustacea</taxon>
        <taxon>Oligostraca</taxon>
        <taxon>Ostracoda</taxon>
        <taxon>Podocopa</taxon>
        <taxon>Podocopida</taxon>
        <taxon>Cytherocopina</taxon>
        <taxon>Cytheroidea</taxon>
        <taxon>Cytherideidae</taxon>
        <taxon>Cyprideis</taxon>
    </lineage>
</organism>
<dbReference type="OrthoDB" id="199574at2759"/>
<feature type="region of interest" description="Disordered" evidence="1">
    <location>
        <begin position="415"/>
        <end position="539"/>
    </location>
</feature>
<feature type="compositionally biased region" description="Pro residues" evidence="1">
    <location>
        <begin position="157"/>
        <end position="169"/>
    </location>
</feature>
<feature type="region of interest" description="Disordered" evidence="1">
    <location>
        <begin position="581"/>
        <end position="603"/>
    </location>
</feature>
<evidence type="ECO:0000256" key="1">
    <source>
        <dbReference type="SAM" id="MobiDB-lite"/>
    </source>
</evidence>
<feature type="compositionally biased region" description="Basic and acidic residues" evidence="1">
    <location>
        <begin position="478"/>
        <end position="488"/>
    </location>
</feature>
<feature type="compositionally biased region" description="Basic residues" evidence="1">
    <location>
        <begin position="495"/>
        <end position="506"/>
    </location>
</feature>
<evidence type="ECO:0000313" key="2">
    <source>
        <dbReference type="EMBL" id="CAD7225927.1"/>
    </source>
</evidence>
<accession>A0A7R8ZMY5</accession>
<feature type="compositionally biased region" description="Polar residues" evidence="1">
    <location>
        <begin position="515"/>
        <end position="526"/>
    </location>
</feature>
<feature type="compositionally biased region" description="Polar residues" evidence="1">
    <location>
        <begin position="420"/>
        <end position="432"/>
    </location>
</feature>
<feature type="region of interest" description="Disordered" evidence="1">
    <location>
        <begin position="1"/>
        <end position="28"/>
    </location>
</feature>
<feature type="region of interest" description="Disordered" evidence="1">
    <location>
        <begin position="44"/>
        <end position="374"/>
    </location>
</feature>
<proteinExistence type="predicted"/>
<sequence>MAMWGPRPRQRMPFRPPGPFPAGGFGGGGMGFGAPGYGGYGGMPPGPGPRHFRNAFPGQFAPPAGPSSGGFWPQSYDQESYNQEEYQGQYESSWNDESNNYHGGGNDGYYEEGAGYGDESGGIWQSGDFNKGEQSQGQENFTTDDHQGGDACLPNPEEIPLPPDPPPPGAEGETAEEGAEYTKEADGQQALSTPAQQRAPLLGPQPPNQMEMMNTPRMMQFPRTPHQGYGGSPRGMQAPWTAPGGMQRQPWGENNGVMPRPQRHPGMMGFPRRFSFPFNCPDGPMGRGSGPMGRGAPWGLPQEFQGEEEKEEVADEPQTGEEEQWGFTTPLNSGGGKKGKKKNKVNSSEVGKPPEADKEDMSEESPSVGKATPVQFTLKHNLADALTRWMDRCLMQYVNKEERDECERLMREKVTKMELTGSSGRNNFSRPLTPSDDDQSSSESGGSPRSSQSREYKRSRTGGSRSDKASRSYRRRQKSDSSPEDHGRGSSRGAQSRRQRGSHQGRNKWEHQREGSLSPTRNNPSLPGSGAKKDRWMDPEYVKEVRKKQGVGRGDMTFMQLQGMEELTSNAKKMSRANRFAEHIGRDSPSPRGKGSMRRRLGGAPDSFIVDRIGSLGDGDVDFETLKDLHIVGTSTQLEKKYLRLTCRVGYVGRRVKTPLSMEQWPPWDISRDRFSIERGVSSFWGRSGGFIRGHQSTSRSHSSMNLKLIFVSPKTLPIYLTFTSCGFHASTVRPPSVLRESLSMVKAKWIEKGDYRYTCDQLKSIRQDLLVQGIRDAFTVLVYETHARIALEKGDHAEFNQCQNQLVSLYAAVEDSDACKNQFEFLGYRILYYIFTQSNLDLTTTLASLTPAAKEHVCVMHALKVHSAVWLGNYALFFRLYAKAPYMSGSLMDLFVDRERKRALRVILKSYRQTVSLSFLFSELGFVSAEDGREWLKPYTLKMKTPELVDCKESWTIVSTTAPTQQTPAPSTAPVIAF</sequence>
<gene>
    <name evidence="2" type="ORF">CTOB1V02_LOCUS3855</name>
</gene>
<dbReference type="PANTHER" id="PTHR12436:SF4">
    <property type="entry name" value="LEUKOCYTE RECEPTOR CLUSTER MEMBER 8"/>
    <property type="match status" value="1"/>
</dbReference>
<feature type="compositionally biased region" description="Low complexity" evidence="1">
    <location>
        <begin position="441"/>
        <end position="451"/>
    </location>
</feature>
<feature type="compositionally biased region" description="Acidic residues" evidence="1">
    <location>
        <begin position="305"/>
        <end position="324"/>
    </location>
</feature>
<dbReference type="AlphaFoldDB" id="A0A7R8ZMY5"/>
<dbReference type="Gene3D" id="1.25.40.990">
    <property type="match status" value="1"/>
</dbReference>
<feature type="compositionally biased region" description="Low complexity" evidence="1">
    <location>
        <begin position="1"/>
        <end position="13"/>
    </location>
</feature>
<dbReference type="Pfam" id="PF03399">
    <property type="entry name" value="SAC3_GANP"/>
    <property type="match status" value="1"/>
</dbReference>